<gene>
    <name evidence="2" type="ORF">GLAREA_12834</name>
</gene>
<proteinExistence type="predicted"/>
<feature type="region of interest" description="Disordered" evidence="1">
    <location>
        <begin position="1"/>
        <end position="230"/>
    </location>
</feature>
<feature type="compositionally biased region" description="Basic and acidic residues" evidence="1">
    <location>
        <begin position="174"/>
        <end position="208"/>
    </location>
</feature>
<reference evidence="2 3" key="1">
    <citation type="journal article" date="2013" name="BMC Genomics">
        <title>Genomics-driven discovery of the pneumocandin biosynthetic gene cluster in the fungus Glarea lozoyensis.</title>
        <authorList>
            <person name="Chen L."/>
            <person name="Yue Q."/>
            <person name="Zhang X."/>
            <person name="Xiang M."/>
            <person name="Wang C."/>
            <person name="Li S."/>
            <person name="Che Y."/>
            <person name="Ortiz-Lopez F.J."/>
            <person name="Bills G.F."/>
            <person name="Liu X."/>
            <person name="An Z."/>
        </authorList>
    </citation>
    <scope>NUCLEOTIDE SEQUENCE [LARGE SCALE GENOMIC DNA]</scope>
    <source>
        <strain evidence="3">ATCC 20868 / MF5171</strain>
    </source>
</reference>
<dbReference type="HOGENOM" id="CLU_994173_0_0_1"/>
<feature type="compositionally biased region" description="Polar residues" evidence="1">
    <location>
        <begin position="108"/>
        <end position="117"/>
    </location>
</feature>
<feature type="compositionally biased region" description="Low complexity" evidence="1">
    <location>
        <begin position="40"/>
        <end position="50"/>
    </location>
</feature>
<sequence length="280" mass="32207">MKEYSEEAKPRYGVVGKNMEDHVTAGEVVGGRHRRRRPSSYEPSDSSLSRTISPDSGYAARSSPPVSDRRRKKRDSTGQYSGSQHGTTQRSSDTSRRSLPIYMDARTQPPQRISPESSVMEEPRTFRQSFGPKEQSESKRHCRDSSQPSRSSSLRESRQHIRRERSPVPSKLGSARDDDIKQYHRRSMGDDLSIRAEREARSKRRENMGYEEYPPRRYPSPQQSSETNREKGVRFLEKAKWLALLPLALRAIHIVAEPSGGWEQYFQGDEKMPKAPRSRK</sequence>
<name>S3DDP7_GLAL2</name>
<dbReference type="RefSeq" id="XP_008082788.1">
    <property type="nucleotide sequence ID" value="XM_008084597.1"/>
</dbReference>
<keyword evidence="3" id="KW-1185">Reference proteome</keyword>
<feature type="compositionally biased region" description="Basic and acidic residues" evidence="1">
    <location>
        <begin position="1"/>
        <end position="10"/>
    </location>
</feature>
<organism evidence="2 3">
    <name type="scientific">Glarea lozoyensis (strain ATCC 20868 / MF5171)</name>
    <dbReference type="NCBI Taxonomy" id="1116229"/>
    <lineage>
        <taxon>Eukaryota</taxon>
        <taxon>Fungi</taxon>
        <taxon>Dikarya</taxon>
        <taxon>Ascomycota</taxon>
        <taxon>Pezizomycotina</taxon>
        <taxon>Leotiomycetes</taxon>
        <taxon>Helotiales</taxon>
        <taxon>Helotiaceae</taxon>
        <taxon>Glarea</taxon>
    </lineage>
</organism>
<dbReference type="KEGG" id="glz:GLAREA_12834"/>
<dbReference type="GeneID" id="19471874"/>
<evidence type="ECO:0000313" key="2">
    <source>
        <dbReference type="EMBL" id="EPE30111.1"/>
    </source>
</evidence>
<dbReference type="Proteomes" id="UP000016922">
    <property type="component" value="Unassembled WGS sequence"/>
</dbReference>
<dbReference type="EMBL" id="KE145365">
    <property type="protein sequence ID" value="EPE30111.1"/>
    <property type="molecule type" value="Genomic_DNA"/>
</dbReference>
<evidence type="ECO:0000256" key="1">
    <source>
        <dbReference type="SAM" id="MobiDB-lite"/>
    </source>
</evidence>
<accession>S3DDP7</accession>
<feature type="compositionally biased region" description="Polar residues" evidence="1">
    <location>
        <begin position="77"/>
        <end position="86"/>
    </location>
</feature>
<evidence type="ECO:0000313" key="3">
    <source>
        <dbReference type="Proteomes" id="UP000016922"/>
    </source>
</evidence>
<protein>
    <submittedName>
        <fullName evidence="2">Uncharacterized protein</fullName>
    </submittedName>
</protein>
<dbReference type="AlphaFoldDB" id="S3DDP7"/>